<reference evidence="4 5" key="1">
    <citation type="submission" date="2014-12" db="EMBL/GenBank/DDBJ databases">
        <title>Draft genome sequences of 10 type strains of Lactococcus.</title>
        <authorList>
            <person name="Sun Z."/>
            <person name="Zhong Z."/>
            <person name="Liu W."/>
            <person name="Zhang W."/>
            <person name="Zhang H."/>
        </authorList>
    </citation>
    <scope>NUCLEOTIDE SEQUENCE [LARGE SCALE GENOMIC DNA]</scope>
    <source>
        <strain evidence="4 5">JCM 16395</strain>
    </source>
</reference>
<name>A0A2A5RNK1_9LACT</name>
<dbReference type="PANTHER" id="PTHR10908">
    <property type="entry name" value="SEROTONIN N-ACETYLTRANSFERASE"/>
    <property type="match status" value="1"/>
</dbReference>
<keyword evidence="1 4" id="KW-0808">Transferase</keyword>
<organism evidence="4 5">
    <name type="scientific">Lactococcus fujiensis JCM 16395</name>
    <dbReference type="NCBI Taxonomy" id="1291764"/>
    <lineage>
        <taxon>Bacteria</taxon>
        <taxon>Bacillati</taxon>
        <taxon>Bacillota</taxon>
        <taxon>Bacilli</taxon>
        <taxon>Lactobacillales</taxon>
        <taxon>Streptococcaceae</taxon>
        <taxon>Lactococcus</taxon>
    </lineage>
</organism>
<sequence length="147" mass="16607">MAIENEGFSQSEAATPKAMKERIEKISDTFLVASEKGQVLGYIVGPAYHRRYIDDDLFEKVEPNHEMDTTQTILSLATADFARKRGIATQLLKALEKVARKQNRAIISLTCLEKLIPFYEAHGYQNEGIAESIHGGEKWYNMTLTLK</sequence>
<feature type="domain" description="N-acetyltransferase" evidence="3">
    <location>
        <begin position="1"/>
        <end position="147"/>
    </location>
</feature>
<dbReference type="InterPro" id="IPR000182">
    <property type="entry name" value="GNAT_dom"/>
</dbReference>
<dbReference type="Gene3D" id="3.40.630.30">
    <property type="match status" value="1"/>
</dbReference>
<dbReference type="AlphaFoldDB" id="A0A2A5RNK1"/>
<protein>
    <submittedName>
        <fullName evidence="4">Putative acetyltransferase</fullName>
    </submittedName>
</protein>
<accession>A0A2A5RNK1</accession>
<dbReference type="Pfam" id="PF00583">
    <property type="entry name" value="Acetyltransf_1"/>
    <property type="match status" value="1"/>
</dbReference>
<keyword evidence="2" id="KW-0012">Acyltransferase</keyword>
<keyword evidence="5" id="KW-1185">Reference proteome</keyword>
<dbReference type="PROSITE" id="PS51186">
    <property type="entry name" value="GNAT"/>
    <property type="match status" value="1"/>
</dbReference>
<gene>
    <name evidence="4" type="ORF">RT41_GL000710</name>
</gene>
<evidence type="ECO:0000313" key="4">
    <source>
        <dbReference type="EMBL" id="PCS00920.1"/>
    </source>
</evidence>
<dbReference type="CDD" id="cd04301">
    <property type="entry name" value="NAT_SF"/>
    <property type="match status" value="1"/>
</dbReference>
<dbReference type="SUPFAM" id="SSF55729">
    <property type="entry name" value="Acyl-CoA N-acyltransferases (Nat)"/>
    <property type="match status" value="1"/>
</dbReference>
<evidence type="ECO:0000313" key="5">
    <source>
        <dbReference type="Proteomes" id="UP000218181"/>
    </source>
</evidence>
<evidence type="ECO:0000256" key="2">
    <source>
        <dbReference type="ARBA" id="ARBA00023315"/>
    </source>
</evidence>
<dbReference type="GO" id="GO:0008080">
    <property type="term" value="F:N-acetyltransferase activity"/>
    <property type="evidence" value="ECO:0007669"/>
    <property type="project" value="UniProtKB-ARBA"/>
</dbReference>
<dbReference type="InterPro" id="IPR051635">
    <property type="entry name" value="SNAT-like"/>
</dbReference>
<proteinExistence type="predicted"/>
<comment type="caution">
    <text evidence="4">The sequence shown here is derived from an EMBL/GenBank/DDBJ whole genome shotgun (WGS) entry which is preliminary data.</text>
</comment>
<dbReference type="PANTHER" id="PTHR10908:SF0">
    <property type="entry name" value="SEROTONIN N-ACETYLTRANSFERASE"/>
    <property type="match status" value="1"/>
</dbReference>
<dbReference type="InterPro" id="IPR016181">
    <property type="entry name" value="Acyl_CoA_acyltransferase"/>
</dbReference>
<evidence type="ECO:0000256" key="1">
    <source>
        <dbReference type="ARBA" id="ARBA00022679"/>
    </source>
</evidence>
<dbReference type="STRING" id="1291764.GCA_001311235_01226"/>
<dbReference type="EMBL" id="JXJU01000002">
    <property type="protein sequence ID" value="PCS00920.1"/>
    <property type="molecule type" value="Genomic_DNA"/>
</dbReference>
<evidence type="ECO:0000259" key="3">
    <source>
        <dbReference type="PROSITE" id="PS51186"/>
    </source>
</evidence>
<dbReference type="Proteomes" id="UP000218181">
    <property type="component" value="Unassembled WGS sequence"/>
</dbReference>